<proteinExistence type="predicted"/>
<dbReference type="SUPFAM" id="SSF53335">
    <property type="entry name" value="S-adenosyl-L-methionine-dependent methyltransferases"/>
    <property type="match status" value="1"/>
</dbReference>
<keyword evidence="2" id="KW-1185">Reference proteome</keyword>
<dbReference type="EMBL" id="JAHDYR010000009">
    <property type="protein sequence ID" value="KAG9395664.1"/>
    <property type="molecule type" value="Genomic_DNA"/>
</dbReference>
<dbReference type="PANTHER" id="PTHR11183">
    <property type="entry name" value="GLYCOGENIN SUBFAMILY MEMBER"/>
    <property type="match status" value="1"/>
</dbReference>
<dbReference type="InterPro" id="IPR050587">
    <property type="entry name" value="GNT1/Glycosyltrans_8"/>
</dbReference>
<dbReference type="Proteomes" id="UP000717585">
    <property type="component" value="Unassembled WGS sequence"/>
</dbReference>
<dbReference type="Gene3D" id="3.90.550.10">
    <property type="entry name" value="Spore Coat Polysaccharide Biosynthesis Protein SpsA, Chain A"/>
    <property type="match status" value="1"/>
</dbReference>
<protein>
    <submittedName>
        <fullName evidence="1">Glycosyl transferase, family 8</fullName>
    </submittedName>
</protein>
<evidence type="ECO:0000313" key="1">
    <source>
        <dbReference type="EMBL" id="KAG9395664.1"/>
    </source>
</evidence>
<dbReference type="Pfam" id="PF01501">
    <property type="entry name" value="Glyco_transf_8"/>
    <property type="match status" value="1"/>
</dbReference>
<dbReference type="Pfam" id="PF13489">
    <property type="entry name" value="Methyltransf_23"/>
    <property type="match status" value="1"/>
</dbReference>
<dbReference type="CDD" id="cd02440">
    <property type="entry name" value="AdoMet_MTases"/>
    <property type="match status" value="1"/>
</dbReference>
<organism evidence="1 2">
    <name type="scientific">Carpediemonas membranifera</name>
    <dbReference type="NCBI Taxonomy" id="201153"/>
    <lineage>
        <taxon>Eukaryota</taxon>
        <taxon>Metamonada</taxon>
        <taxon>Carpediemonas-like organisms</taxon>
        <taxon>Carpediemonas</taxon>
    </lineage>
</organism>
<keyword evidence="1" id="KW-0808">Transferase</keyword>
<accession>A0A8J6E0Y2</accession>
<dbReference type="InterPro" id="IPR029044">
    <property type="entry name" value="Nucleotide-diphossugar_trans"/>
</dbReference>
<dbReference type="GO" id="GO:0016757">
    <property type="term" value="F:glycosyltransferase activity"/>
    <property type="evidence" value="ECO:0007669"/>
    <property type="project" value="InterPro"/>
</dbReference>
<dbReference type="AlphaFoldDB" id="A0A8J6E0Y2"/>
<dbReference type="OrthoDB" id="2014201at2759"/>
<evidence type="ECO:0000313" key="2">
    <source>
        <dbReference type="Proteomes" id="UP000717585"/>
    </source>
</evidence>
<name>A0A8J6E0Y2_9EUKA</name>
<sequence length="536" mass="60326">MAINKRGPIGVRFNRPTRRADERVSHLTKLLDPKKAKVAMYLDVGCDKGEITETVAWNFDVKEAHGADVFPLHKFRGSRKIHYHEVRDNAFTDLPDDCMDLITCFQCIHHFADLHAMLAEIIRVLKPGGHLFLREHDAPEDATDVRKYVDEQHAKYDDGIGLPCSYTGRQELADLLATRYHLTHLTDSVYGGRNPNAIYHSLFCKFTPTVPTYDEVRASALALPATARRTPQHPTAVVFLLMGTNPKYAAGVLAAGWSVKQHWTTPHDLVLMATPDVPTSVLEDLSAVFRVVPVPYWTVLATVRWKGYANLYDGWLSKVLTKLNILTLEEYEKVLFLDGDTVAVGPVDPLFDLEAPAGTLSVPFDKEEGQLPHGAPITTEALELSLKRSDCYGICGSAMILKPSREHFNAFRTRVLQTRWRTSDCNAGPDEELMSRHYMGEWTHIGRQYNCQSWKQNEVKTKTGADPVILHYVACKPWTDKVWPDFKPWYESLHHAVSTHGQLRSMAVKAVGPRNARLVTEFDTASRHGAFGGSSW</sequence>
<dbReference type="InterPro" id="IPR029063">
    <property type="entry name" value="SAM-dependent_MTases_sf"/>
</dbReference>
<dbReference type="Gene3D" id="3.40.50.150">
    <property type="entry name" value="Vaccinia Virus protein VP39"/>
    <property type="match status" value="1"/>
</dbReference>
<gene>
    <name evidence="1" type="ORF">J8273_2868</name>
</gene>
<reference evidence="1" key="1">
    <citation type="submission" date="2021-05" db="EMBL/GenBank/DDBJ databases">
        <title>A free-living protist that lacks canonical eukaryotic 1 DNA replication and segregation systems.</title>
        <authorList>
            <person name="Salas-Leiva D.E."/>
            <person name="Tromer E.C."/>
            <person name="Curtis B.A."/>
            <person name="Jerlstrom-Hultqvist J."/>
            <person name="Kolisko M."/>
            <person name="Yi Z."/>
            <person name="Salas-Leiva J.S."/>
            <person name="Gallot-Lavallee L."/>
            <person name="Kops G.J.P.L."/>
            <person name="Archibald J.M."/>
            <person name="Simpson A.G.B."/>
            <person name="Roger A.J."/>
        </authorList>
    </citation>
    <scope>NUCLEOTIDE SEQUENCE</scope>
    <source>
        <strain evidence="1">BICM</strain>
    </source>
</reference>
<comment type="caution">
    <text evidence="1">The sequence shown here is derived from an EMBL/GenBank/DDBJ whole genome shotgun (WGS) entry which is preliminary data.</text>
</comment>
<dbReference type="InterPro" id="IPR002495">
    <property type="entry name" value="Glyco_trans_8"/>
</dbReference>
<dbReference type="SUPFAM" id="SSF53448">
    <property type="entry name" value="Nucleotide-diphospho-sugar transferases"/>
    <property type="match status" value="1"/>
</dbReference>